<organism evidence="1 2">
    <name type="scientific">Phaseolus angularis</name>
    <name type="common">Azuki bean</name>
    <name type="synonym">Vigna angularis</name>
    <dbReference type="NCBI Taxonomy" id="3914"/>
    <lineage>
        <taxon>Eukaryota</taxon>
        <taxon>Viridiplantae</taxon>
        <taxon>Streptophyta</taxon>
        <taxon>Embryophyta</taxon>
        <taxon>Tracheophyta</taxon>
        <taxon>Spermatophyta</taxon>
        <taxon>Magnoliopsida</taxon>
        <taxon>eudicotyledons</taxon>
        <taxon>Gunneridae</taxon>
        <taxon>Pentapetalae</taxon>
        <taxon>rosids</taxon>
        <taxon>fabids</taxon>
        <taxon>Fabales</taxon>
        <taxon>Fabaceae</taxon>
        <taxon>Papilionoideae</taxon>
        <taxon>50 kb inversion clade</taxon>
        <taxon>NPAAA clade</taxon>
        <taxon>indigoferoid/millettioid clade</taxon>
        <taxon>Phaseoleae</taxon>
        <taxon>Vigna</taxon>
    </lineage>
</organism>
<sequence length="108" mass="12601">MAQARLSFYRGVVDVEAATPLQQRRLRARFVFRRIRSEGKSRLTRSLGFLIVESRGRRPCRILFLIIVKKLRAIVDGVESRGRRPCRILFLIIVKKLRAIVDGVARRR</sequence>
<comment type="caution">
    <text evidence="1">The sequence shown here is derived from an EMBL/GenBank/DDBJ whole genome shotgun (WGS) entry which is preliminary data.</text>
</comment>
<gene>
    <name evidence="1" type="ORF">HKW66_Vig0156390</name>
</gene>
<name>A0A8T0JM00_PHAAN</name>
<protein>
    <submittedName>
        <fullName evidence="1">Uncharacterized protein</fullName>
    </submittedName>
</protein>
<evidence type="ECO:0000313" key="2">
    <source>
        <dbReference type="Proteomes" id="UP000743370"/>
    </source>
</evidence>
<proteinExistence type="predicted"/>
<dbReference type="EMBL" id="JABFOF010000010">
    <property type="protein sequence ID" value="KAG2376207.1"/>
    <property type="molecule type" value="Genomic_DNA"/>
</dbReference>
<evidence type="ECO:0000313" key="1">
    <source>
        <dbReference type="EMBL" id="KAG2376207.1"/>
    </source>
</evidence>
<accession>A0A8T0JM00</accession>
<dbReference type="AlphaFoldDB" id="A0A8T0JM00"/>
<dbReference type="Proteomes" id="UP000743370">
    <property type="component" value="Unassembled WGS sequence"/>
</dbReference>
<reference evidence="1 2" key="1">
    <citation type="submission" date="2020-05" db="EMBL/GenBank/DDBJ databases">
        <title>Vigna angularis (adzuki bean) Var. LongXiaoDou No. 4 denovo assembly.</title>
        <authorList>
            <person name="Xiang H."/>
        </authorList>
    </citation>
    <scope>NUCLEOTIDE SEQUENCE [LARGE SCALE GENOMIC DNA]</scope>
    <source>
        <tissue evidence="1">Leaf</tissue>
    </source>
</reference>